<dbReference type="Pfam" id="PF21473">
    <property type="entry name" value="OB_Ssb-like"/>
    <property type="match status" value="1"/>
</dbReference>
<reference evidence="3" key="1">
    <citation type="journal article" date="2011" name="Nat. Genet.">
        <title>The Arabidopsis lyrata genome sequence and the basis of rapid genome size change.</title>
        <authorList>
            <person name="Hu T.T."/>
            <person name="Pattyn P."/>
            <person name="Bakker E.G."/>
            <person name="Cao J."/>
            <person name="Cheng J.-F."/>
            <person name="Clark R.M."/>
            <person name="Fahlgren N."/>
            <person name="Fawcett J.A."/>
            <person name="Grimwood J."/>
            <person name="Gundlach H."/>
            <person name="Haberer G."/>
            <person name="Hollister J.D."/>
            <person name="Ossowski S."/>
            <person name="Ottilar R.P."/>
            <person name="Salamov A.A."/>
            <person name="Schneeberger K."/>
            <person name="Spannagl M."/>
            <person name="Wang X."/>
            <person name="Yang L."/>
            <person name="Nasrallah M.E."/>
            <person name="Bergelson J."/>
            <person name="Carrington J.C."/>
            <person name="Gaut B.S."/>
            <person name="Schmutz J."/>
            <person name="Mayer K.F.X."/>
            <person name="Van de Peer Y."/>
            <person name="Grigoriev I.V."/>
            <person name="Nordborg M."/>
            <person name="Weigel D."/>
            <person name="Guo Y.-L."/>
        </authorList>
    </citation>
    <scope>NUCLEOTIDE SEQUENCE [LARGE SCALE GENOMIC DNA]</scope>
    <source>
        <strain evidence="3">cv. MN47</strain>
    </source>
</reference>
<gene>
    <name evidence="2" type="ORF">ARALYDRAFT_675367</name>
</gene>
<dbReference type="HOGENOM" id="CLU_2100212_0_0_1"/>
<protein>
    <submittedName>
        <fullName evidence="2">Predicted protein</fullName>
    </submittedName>
</protein>
<name>D7KWU9_ARALL</name>
<proteinExistence type="predicted"/>
<dbReference type="Gramene" id="Al_scaffold_0002_517">
    <property type="protein sequence ID" value="Al_scaffold_0002_517"/>
    <property type="gene ID" value="Al_scaffold_0002_517"/>
</dbReference>
<dbReference type="AlphaFoldDB" id="D7KWU9"/>
<dbReference type="Proteomes" id="UP000008694">
    <property type="component" value="Unassembled WGS sequence"/>
</dbReference>
<evidence type="ECO:0000313" key="2">
    <source>
        <dbReference type="EMBL" id="EFH62880.1"/>
    </source>
</evidence>
<sequence>MSFPLTSNDLLACTYLCRDVVGLQYTTPWVQDRKECISSEMSKIKGTRTINEDGLSTKMVIQRGLQLVIRHGKCHIAECLVGDEKRIIIFTARNEQVNILPTKGAHCRIRFSVYEI</sequence>
<dbReference type="EMBL" id="GL348714">
    <property type="protein sequence ID" value="EFH62880.1"/>
    <property type="molecule type" value="Genomic_DNA"/>
</dbReference>
<organism evidence="3">
    <name type="scientific">Arabidopsis lyrata subsp. lyrata</name>
    <name type="common">Lyre-leaved rock-cress</name>
    <dbReference type="NCBI Taxonomy" id="81972"/>
    <lineage>
        <taxon>Eukaryota</taxon>
        <taxon>Viridiplantae</taxon>
        <taxon>Streptophyta</taxon>
        <taxon>Embryophyta</taxon>
        <taxon>Tracheophyta</taxon>
        <taxon>Spermatophyta</taxon>
        <taxon>Magnoliopsida</taxon>
        <taxon>eudicotyledons</taxon>
        <taxon>Gunneridae</taxon>
        <taxon>Pentapetalae</taxon>
        <taxon>rosids</taxon>
        <taxon>malvids</taxon>
        <taxon>Brassicales</taxon>
        <taxon>Brassicaceae</taxon>
        <taxon>Camelineae</taxon>
        <taxon>Arabidopsis</taxon>
    </lineage>
</organism>
<evidence type="ECO:0000259" key="1">
    <source>
        <dbReference type="Pfam" id="PF21473"/>
    </source>
</evidence>
<accession>D7KWU9</accession>
<evidence type="ECO:0000313" key="3">
    <source>
        <dbReference type="Proteomes" id="UP000008694"/>
    </source>
</evidence>
<dbReference type="Gene3D" id="2.40.50.140">
    <property type="entry name" value="Nucleic acid-binding proteins"/>
    <property type="match status" value="1"/>
</dbReference>
<dbReference type="InterPro" id="IPR012340">
    <property type="entry name" value="NA-bd_OB-fold"/>
</dbReference>
<feature type="domain" description="Single-stranded DNA binding protein Ssb-like OB fold" evidence="1">
    <location>
        <begin position="70"/>
        <end position="109"/>
    </location>
</feature>
<keyword evidence="3" id="KW-1185">Reference proteome</keyword>
<dbReference type="InterPro" id="IPR048970">
    <property type="entry name" value="OB_Ssb-like"/>
</dbReference>